<dbReference type="InterPro" id="IPR029351">
    <property type="entry name" value="GAD_dom"/>
</dbReference>
<comment type="catalytic activity">
    <reaction evidence="7">
        <text>tRNA(Asx) + L-aspartate + ATP = L-aspartyl-tRNA(Asx) + AMP + diphosphate</text>
        <dbReference type="Rhea" id="RHEA:18349"/>
        <dbReference type="Rhea" id="RHEA-COMP:9710"/>
        <dbReference type="Rhea" id="RHEA-COMP:9711"/>
        <dbReference type="ChEBI" id="CHEBI:29991"/>
        <dbReference type="ChEBI" id="CHEBI:30616"/>
        <dbReference type="ChEBI" id="CHEBI:33019"/>
        <dbReference type="ChEBI" id="CHEBI:78442"/>
        <dbReference type="ChEBI" id="CHEBI:78516"/>
        <dbReference type="ChEBI" id="CHEBI:456215"/>
        <dbReference type="EC" id="6.1.1.23"/>
    </reaction>
</comment>
<feature type="binding site" evidence="7">
    <location>
        <position position="488"/>
    </location>
    <ligand>
        <name>ATP</name>
        <dbReference type="ChEBI" id="CHEBI:30616"/>
    </ligand>
</feature>
<keyword evidence="7" id="KW-0963">Cytoplasm</keyword>
<dbReference type="SUPFAM" id="SSF55681">
    <property type="entry name" value="Class II aaRS and biotin synthetases"/>
    <property type="match status" value="1"/>
</dbReference>
<dbReference type="GO" id="GO:0016740">
    <property type="term" value="F:transferase activity"/>
    <property type="evidence" value="ECO:0007669"/>
    <property type="project" value="UniProtKB-ARBA"/>
</dbReference>
<feature type="binding site" evidence="7">
    <location>
        <position position="237"/>
    </location>
    <ligand>
        <name>ATP</name>
        <dbReference type="ChEBI" id="CHEBI:30616"/>
    </ligand>
</feature>
<dbReference type="PROSITE" id="PS50862">
    <property type="entry name" value="AA_TRNA_LIGASE_II"/>
    <property type="match status" value="1"/>
</dbReference>
<keyword evidence="4 7" id="KW-0067">ATP-binding</keyword>
<dbReference type="Gene3D" id="3.30.1360.30">
    <property type="entry name" value="GAD-like domain"/>
    <property type="match status" value="1"/>
</dbReference>
<dbReference type="GO" id="GO:0050560">
    <property type="term" value="F:aspartate-tRNA(Asn) ligase activity"/>
    <property type="evidence" value="ECO:0007669"/>
    <property type="project" value="UniProtKB-EC"/>
</dbReference>
<keyword evidence="5 7" id="KW-0648">Protein biosynthesis</keyword>
<protein>
    <recommendedName>
        <fullName evidence="7">Aspartate--tRNA(Asp/Asn) ligase</fullName>
        <ecNumber evidence="7">6.1.1.23</ecNumber>
    </recommendedName>
    <alternativeName>
        <fullName evidence="7">Aspartyl-tRNA synthetase</fullName>
        <shortName evidence="7">AspRS</shortName>
    </alternativeName>
    <alternativeName>
        <fullName evidence="7">Non-discriminating aspartyl-tRNA synthetase</fullName>
        <shortName evidence="7">ND-AspRS</shortName>
    </alternativeName>
</protein>
<dbReference type="GO" id="GO:0003676">
    <property type="term" value="F:nucleic acid binding"/>
    <property type="evidence" value="ECO:0007669"/>
    <property type="project" value="InterPro"/>
</dbReference>
<dbReference type="SUPFAM" id="SSF55261">
    <property type="entry name" value="GAD domain-like"/>
    <property type="match status" value="1"/>
</dbReference>
<dbReference type="InterPro" id="IPR006195">
    <property type="entry name" value="aa-tRNA-synth_II"/>
</dbReference>
<feature type="binding site" evidence="7">
    <location>
        <position position="228"/>
    </location>
    <ligand>
        <name>L-aspartate</name>
        <dbReference type="ChEBI" id="CHEBI:29991"/>
    </ligand>
</feature>
<name>A0A931AT92_9FIRM</name>
<dbReference type="Pfam" id="PF01336">
    <property type="entry name" value="tRNA_anti-codon"/>
    <property type="match status" value="1"/>
</dbReference>
<dbReference type="HAMAP" id="MF_00044">
    <property type="entry name" value="Asp_tRNA_synth_type1"/>
    <property type="match status" value="1"/>
</dbReference>
<sequence>MESNVIEKFRSNKNIEINKDFIGEKVVVCGWVQKRRDHGSLIFIDIRDRSGIVQAVFDQSISKNAFKIADELRSEYVIKIEGEVRARPDDNINPEMSTGEIELEGHDIEILAESETPPFLIEDNADVGEDLRLEYRYLDLRRPEMKNALKIKHLVMQKTRQFLTERGYWEVETPILTRSTPEGARDYLVPSRVNKGKFYALPQSPQLFKQLLMSSGVEKYFQIARCFRDEDLRANRQPEFTQIDIEMSFFEQDRFMSEMEELVRDIFSIGDIKVDLNFDRITYKEAMDNYGSDSPDTRFGMKIKDLSEIFTESKFNVFRNIVNSSGTVRGIKVTGGAEFSRGQVDKLEDIVKTYGAKGLAWFAFNEEEVKSPIAKFLSEDEINSLKEKLEIENNDLALLVAADYKTSVTALGQLRLHLGKKLNLIPENKFDFLWVVDFPLFHYNDEEDRLESEHHPFTAPKVEDIELLDKEPLNVRAAAYDMVLNGEEIGGGSKRIHRRNIQEKVFRLLNISEEEAEEKFGFLLKALAYGTPPHGGVAFGLDRIIMILTGKNSIRDVIAFPKNQKAGSLLTKAPGEVSKSQLDELGIKLDI</sequence>
<feature type="binding site" evidence="7">
    <location>
        <position position="454"/>
    </location>
    <ligand>
        <name>L-aspartate</name>
        <dbReference type="ChEBI" id="CHEBI:29991"/>
    </ligand>
</feature>
<dbReference type="Gene3D" id="3.30.930.10">
    <property type="entry name" value="Bira Bifunctional Protein, Domain 2"/>
    <property type="match status" value="1"/>
</dbReference>
<dbReference type="CDD" id="cd04317">
    <property type="entry name" value="EcAspRS_like_N"/>
    <property type="match status" value="1"/>
</dbReference>
<organism evidence="9 10">
    <name type="scientific">Halonatronomonas betaini</name>
    <dbReference type="NCBI Taxonomy" id="2778430"/>
    <lineage>
        <taxon>Bacteria</taxon>
        <taxon>Bacillati</taxon>
        <taxon>Bacillota</taxon>
        <taxon>Clostridia</taxon>
        <taxon>Halanaerobiales</taxon>
        <taxon>Halarsenatibacteraceae</taxon>
        <taxon>Halonatronomonas</taxon>
    </lineage>
</organism>
<dbReference type="InterPro" id="IPR004115">
    <property type="entry name" value="GAD-like_sf"/>
</dbReference>
<comment type="similarity">
    <text evidence="1 7">Belongs to the class-II aminoacyl-tRNA synthetase family. Type 1 subfamily.</text>
</comment>
<keyword evidence="2 7" id="KW-0436">Ligase</keyword>
<dbReference type="PRINTS" id="PR01042">
    <property type="entry name" value="TRNASYNTHASP"/>
</dbReference>
<dbReference type="RefSeq" id="WP_270452804.1">
    <property type="nucleotide sequence ID" value="NZ_JADPIE010000001.1"/>
</dbReference>
<feature type="binding site" evidence="7">
    <location>
        <begin position="540"/>
        <end position="543"/>
    </location>
    <ligand>
        <name>ATP</name>
        <dbReference type="ChEBI" id="CHEBI:30616"/>
    </ligand>
</feature>
<dbReference type="AlphaFoldDB" id="A0A931AT92"/>
<evidence type="ECO:0000256" key="5">
    <source>
        <dbReference type="ARBA" id="ARBA00022917"/>
    </source>
</evidence>
<dbReference type="InterPro" id="IPR004365">
    <property type="entry name" value="NA-bd_OB_tRNA"/>
</dbReference>
<evidence type="ECO:0000313" key="9">
    <source>
        <dbReference type="EMBL" id="MBF8436055.1"/>
    </source>
</evidence>
<keyword evidence="6 7" id="KW-0030">Aminoacyl-tRNA synthetase</keyword>
<evidence type="ECO:0000256" key="4">
    <source>
        <dbReference type="ARBA" id="ARBA00022840"/>
    </source>
</evidence>
<evidence type="ECO:0000259" key="8">
    <source>
        <dbReference type="PROSITE" id="PS50862"/>
    </source>
</evidence>
<accession>A0A931AT92</accession>
<dbReference type="InterPro" id="IPR012340">
    <property type="entry name" value="NA-bd_OB-fold"/>
</dbReference>
<dbReference type="SUPFAM" id="SSF50249">
    <property type="entry name" value="Nucleic acid-binding proteins"/>
    <property type="match status" value="1"/>
</dbReference>
<dbReference type="GO" id="GO:0005737">
    <property type="term" value="C:cytoplasm"/>
    <property type="evidence" value="ECO:0007669"/>
    <property type="project" value="UniProtKB-SubCell"/>
</dbReference>
<dbReference type="Proteomes" id="UP000621436">
    <property type="component" value="Unassembled WGS sequence"/>
</dbReference>
<reference evidence="9" key="1">
    <citation type="submission" date="2020-11" db="EMBL/GenBank/DDBJ databases">
        <title>Halonatronomonas betainensis gen. nov., sp. nov. a novel haloalkaliphilic representative of the family Halanaerobiacae capable of betaine degradation.</title>
        <authorList>
            <person name="Boltyanskaya Y."/>
            <person name="Kevbrin V."/>
            <person name="Detkova E."/>
            <person name="Grouzdev D.S."/>
            <person name="Koziaeva V."/>
            <person name="Zhilina T."/>
        </authorList>
    </citation>
    <scope>NUCLEOTIDE SEQUENCE</scope>
    <source>
        <strain evidence="9">Z-7014</strain>
    </source>
</reference>
<proteinExistence type="inferred from homology"/>
<comment type="caution">
    <text evidence="7">Lacks conserved residue(s) required for the propagation of feature annotation.</text>
</comment>
<evidence type="ECO:0000313" key="10">
    <source>
        <dbReference type="Proteomes" id="UP000621436"/>
    </source>
</evidence>
<evidence type="ECO:0000256" key="7">
    <source>
        <dbReference type="HAMAP-Rule" id="MF_00044"/>
    </source>
</evidence>
<dbReference type="NCBIfam" id="TIGR00459">
    <property type="entry name" value="aspS_bact"/>
    <property type="match status" value="1"/>
</dbReference>
<evidence type="ECO:0000256" key="2">
    <source>
        <dbReference type="ARBA" id="ARBA00022598"/>
    </source>
</evidence>
<dbReference type="GO" id="GO:0140096">
    <property type="term" value="F:catalytic activity, acting on a protein"/>
    <property type="evidence" value="ECO:0007669"/>
    <property type="project" value="UniProtKB-ARBA"/>
</dbReference>
<evidence type="ECO:0000256" key="3">
    <source>
        <dbReference type="ARBA" id="ARBA00022741"/>
    </source>
</evidence>
<dbReference type="PANTHER" id="PTHR22594:SF5">
    <property type="entry name" value="ASPARTATE--TRNA LIGASE, MITOCHONDRIAL"/>
    <property type="match status" value="1"/>
</dbReference>
<keyword evidence="3 7" id="KW-0547">Nucleotide-binding</keyword>
<dbReference type="InterPro" id="IPR045864">
    <property type="entry name" value="aa-tRNA-synth_II/BPL/LPL"/>
</dbReference>
<dbReference type="NCBIfam" id="NF001750">
    <property type="entry name" value="PRK00476.1"/>
    <property type="match status" value="1"/>
</dbReference>
<dbReference type="InterPro" id="IPR004524">
    <property type="entry name" value="Asp-tRNA-ligase_1"/>
</dbReference>
<dbReference type="GO" id="GO:0006422">
    <property type="term" value="P:aspartyl-tRNA aminoacylation"/>
    <property type="evidence" value="ECO:0007669"/>
    <property type="project" value="UniProtKB-UniRule"/>
</dbReference>
<dbReference type="Gene3D" id="2.40.50.140">
    <property type="entry name" value="Nucleic acid-binding proteins"/>
    <property type="match status" value="1"/>
</dbReference>
<dbReference type="InterPro" id="IPR047089">
    <property type="entry name" value="Asp-tRNA-ligase_1_N"/>
</dbReference>
<dbReference type="CDD" id="cd00777">
    <property type="entry name" value="AspRS_core"/>
    <property type="match status" value="1"/>
</dbReference>
<dbReference type="InterPro" id="IPR004364">
    <property type="entry name" value="Aa-tRNA-synt_II"/>
</dbReference>
<comment type="subcellular location">
    <subcellularLocation>
        <location evidence="7">Cytoplasm</location>
    </subcellularLocation>
</comment>
<dbReference type="InterPro" id="IPR002312">
    <property type="entry name" value="Asp/Asn-tRNA-synth_IIb"/>
</dbReference>
<dbReference type="InterPro" id="IPR047090">
    <property type="entry name" value="AspRS_core"/>
</dbReference>
<feature type="site" description="Important for tRNA non-discrimination" evidence="7">
    <location>
        <position position="38"/>
    </location>
</feature>
<dbReference type="PANTHER" id="PTHR22594">
    <property type="entry name" value="ASPARTYL/LYSYL-TRNA SYNTHETASE"/>
    <property type="match status" value="1"/>
</dbReference>
<feature type="binding site" evidence="7">
    <location>
        <position position="182"/>
    </location>
    <ligand>
        <name>L-aspartate</name>
        <dbReference type="ChEBI" id="CHEBI:29991"/>
    </ligand>
</feature>
<evidence type="ECO:0000256" key="1">
    <source>
        <dbReference type="ARBA" id="ARBA00006303"/>
    </source>
</evidence>
<keyword evidence="10" id="KW-1185">Reference proteome</keyword>
<comment type="caution">
    <text evidence="9">The sequence shown here is derived from an EMBL/GenBank/DDBJ whole genome shotgun (WGS) entry which is preliminary data.</text>
</comment>
<feature type="binding site" evidence="7">
    <location>
        <begin position="228"/>
        <end position="230"/>
    </location>
    <ligand>
        <name>ATP</name>
        <dbReference type="ChEBI" id="CHEBI:30616"/>
    </ligand>
</feature>
<dbReference type="GO" id="GO:0004815">
    <property type="term" value="F:aspartate-tRNA ligase activity"/>
    <property type="evidence" value="ECO:0007669"/>
    <property type="project" value="UniProtKB-UniRule"/>
</dbReference>
<comment type="subunit">
    <text evidence="7">Homodimer.</text>
</comment>
<evidence type="ECO:0000256" key="6">
    <source>
        <dbReference type="ARBA" id="ARBA00023146"/>
    </source>
</evidence>
<comment type="function">
    <text evidence="7">Aspartyl-tRNA synthetase with relaxed tRNA specificity since it is able to aspartylate not only its cognate tRNA(Asp) but also tRNA(Asn). Reaction proceeds in two steps: L-aspartate is first activated by ATP to form Asp-AMP and then transferred to the acceptor end of tRNA(Asp/Asn).</text>
</comment>
<gene>
    <name evidence="7 9" type="primary">aspS</name>
    <name evidence="9" type="ORF">I0Q91_03095</name>
</gene>
<dbReference type="GO" id="GO:0005524">
    <property type="term" value="F:ATP binding"/>
    <property type="evidence" value="ECO:0007669"/>
    <property type="project" value="UniProtKB-UniRule"/>
</dbReference>
<dbReference type="Pfam" id="PF00152">
    <property type="entry name" value="tRNA-synt_2"/>
    <property type="match status" value="1"/>
</dbReference>
<dbReference type="EC" id="6.1.1.23" evidence="7"/>
<feature type="region of interest" description="Aspartate" evidence="7">
    <location>
        <begin position="206"/>
        <end position="209"/>
    </location>
</feature>
<dbReference type="EMBL" id="JADPIE010000001">
    <property type="protein sequence ID" value="MBF8436055.1"/>
    <property type="molecule type" value="Genomic_DNA"/>
</dbReference>
<feature type="domain" description="Aminoacyl-transfer RNA synthetases class-II family profile" evidence="8">
    <location>
        <begin position="149"/>
        <end position="561"/>
    </location>
</feature>
<feature type="binding site" evidence="7">
    <location>
        <position position="495"/>
    </location>
    <ligand>
        <name>L-aspartate</name>
        <dbReference type="ChEBI" id="CHEBI:29991"/>
    </ligand>
</feature>
<dbReference type="Pfam" id="PF02938">
    <property type="entry name" value="GAD"/>
    <property type="match status" value="1"/>
</dbReference>